<dbReference type="InterPro" id="IPR008207">
    <property type="entry name" value="Sig_transdc_His_kin_Hpt_dom"/>
</dbReference>
<dbReference type="PANTHER" id="PTHR45339">
    <property type="entry name" value="HYBRID SIGNAL TRANSDUCTION HISTIDINE KINASE J"/>
    <property type="match status" value="1"/>
</dbReference>
<dbReference type="SUPFAM" id="SSF47384">
    <property type="entry name" value="Homodimeric domain of signal transducing histidine kinase"/>
    <property type="match status" value="1"/>
</dbReference>
<evidence type="ECO:0000256" key="5">
    <source>
        <dbReference type="ARBA" id="ARBA00022553"/>
    </source>
</evidence>
<keyword evidence="8" id="KW-0547">Nucleotide-binding</keyword>
<dbReference type="InterPro" id="IPR011006">
    <property type="entry name" value="CheY-like_superfamily"/>
</dbReference>
<dbReference type="SMART" id="SM00448">
    <property type="entry name" value="REC"/>
    <property type="match status" value="2"/>
</dbReference>
<dbReference type="GO" id="GO:0000155">
    <property type="term" value="F:phosphorelay sensor kinase activity"/>
    <property type="evidence" value="ECO:0007669"/>
    <property type="project" value="InterPro"/>
</dbReference>
<dbReference type="Gene3D" id="3.40.50.2300">
    <property type="match status" value="2"/>
</dbReference>
<dbReference type="GO" id="GO:0005886">
    <property type="term" value="C:plasma membrane"/>
    <property type="evidence" value="ECO:0007669"/>
    <property type="project" value="UniProtKB-SubCell"/>
</dbReference>
<dbReference type="Gene3D" id="3.30.565.10">
    <property type="entry name" value="Histidine kinase-like ATPase, C-terminal domain"/>
    <property type="match status" value="1"/>
</dbReference>
<dbReference type="NCBIfam" id="TIGR00229">
    <property type="entry name" value="sensory_box"/>
    <property type="match status" value="2"/>
</dbReference>
<dbReference type="SUPFAM" id="SSF52172">
    <property type="entry name" value="CheY-like"/>
    <property type="match status" value="2"/>
</dbReference>
<dbReference type="RefSeq" id="WP_338290807.1">
    <property type="nucleotide sequence ID" value="NZ_AP027272.1"/>
</dbReference>
<feature type="domain" description="Response regulatory" evidence="19">
    <location>
        <begin position="670"/>
        <end position="794"/>
    </location>
</feature>
<evidence type="ECO:0000256" key="9">
    <source>
        <dbReference type="ARBA" id="ARBA00022777"/>
    </source>
</evidence>
<dbReference type="Pfam" id="PF00512">
    <property type="entry name" value="HisKA"/>
    <property type="match status" value="1"/>
</dbReference>
<dbReference type="InterPro" id="IPR036641">
    <property type="entry name" value="HPT_dom_sf"/>
</dbReference>
<dbReference type="EMBL" id="AP027272">
    <property type="protein sequence ID" value="BDX04922.1"/>
    <property type="molecule type" value="Genomic_DNA"/>
</dbReference>
<feature type="transmembrane region" description="Helical" evidence="17">
    <location>
        <begin position="63"/>
        <end position="86"/>
    </location>
</feature>
<dbReference type="GO" id="GO:0005524">
    <property type="term" value="F:ATP binding"/>
    <property type="evidence" value="ECO:0007669"/>
    <property type="project" value="UniProtKB-KW"/>
</dbReference>
<evidence type="ECO:0000256" key="16">
    <source>
        <dbReference type="PROSITE-ProRule" id="PRU00169"/>
    </source>
</evidence>
<dbReference type="AlphaFoldDB" id="A0AA48KQC1"/>
<feature type="domain" description="Histidine kinase" evidence="18">
    <location>
        <begin position="434"/>
        <end position="655"/>
    </location>
</feature>
<dbReference type="Pfam" id="PF02518">
    <property type="entry name" value="HATPase_c"/>
    <property type="match status" value="1"/>
</dbReference>
<keyword evidence="13 17" id="KW-0472">Membrane</keyword>
<dbReference type="InterPro" id="IPR035965">
    <property type="entry name" value="PAS-like_dom_sf"/>
</dbReference>
<feature type="domain" description="PAS" evidence="20">
    <location>
        <begin position="150"/>
        <end position="195"/>
    </location>
</feature>
<evidence type="ECO:0000313" key="21">
    <source>
        <dbReference type="EMBL" id="BDX04922.1"/>
    </source>
</evidence>
<gene>
    <name evidence="21" type="ORF">MACH26_04430</name>
</gene>
<evidence type="ECO:0000256" key="13">
    <source>
        <dbReference type="ARBA" id="ARBA00023136"/>
    </source>
</evidence>
<dbReference type="CDD" id="cd00082">
    <property type="entry name" value="HisKA"/>
    <property type="match status" value="1"/>
</dbReference>
<dbReference type="SMART" id="SM00091">
    <property type="entry name" value="PAS"/>
    <property type="match status" value="2"/>
</dbReference>
<dbReference type="SMART" id="SM00388">
    <property type="entry name" value="HisKA"/>
    <property type="match status" value="1"/>
</dbReference>
<comment type="subcellular location">
    <subcellularLocation>
        <location evidence="2">Cell membrane</location>
        <topology evidence="2">Multi-pass membrane protein</topology>
    </subcellularLocation>
</comment>
<keyword evidence="7 17" id="KW-0812">Transmembrane</keyword>
<dbReference type="PROSITE" id="PS50109">
    <property type="entry name" value="HIS_KIN"/>
    <property type="match status" value="1"/>
</dbReference>
<keyword evidence="22" id="KW-1185">Reference proteome</keyword>
<dbReference type="InterPro" id="IPR058544">
    <property type="entry name" value="ETR1_N"/>
</dbReference>
<feature type="modified residue" description="4-aspartylphosphate" evidence="16">
    <location>
        <position position="724"/>
    </location>
</feature>
<keyword evidence="9" id="KW-0418">Kinase</keyword>
<evidence type="ECO:0000256" key="10">
    <source>
        <dbReference type="ARBA" id="ARBA00022840"/>
    </source>
</evidence>
<dbReference type="Gene3D" id="1.20.120.160">
    <property type="entry name" value="HPT domain"/>
    <property type="match status" value="1"/>
</dbReference>
<dbReference type="KEGG" id="pmaw:MACH26_04430"/>
<dbReference type="Pfam" id="PF01627">
    <property type="entry name" value="Hpt"/>
    <property type="match status" value="1"/>
</dbReference>
<evidence type="ECO:0000256" key="17">
    <source>
        <dbReference type="SAM" id="Phobius"/>
    </source>
</evidence>
<evidence type="ECO:0000256" key="1">
    <source>
        <dbReference type="ARBA" id="ARBA00000085"/>
    </source>
</evidence>
<dbReference type="InterPro" id="IPR003594">
    <property type="entry name" value="HATPase_dom"/>
</dbReference>
<feature type="domain" description="PAS" evidence="20">
    <location>
        <begin position="286"/>
        <end position="364"/>
    </location>
</feature>
<dbReference type="Pfam" id="PF13426">
    <property type="entry name" value="PAS_9"/>
    <property type="match status" value="2"/>
</dbReference>
<proteinExistence type="predicted"/>
<feature type="transmembrane region" description="Helical" evidence="17">
    <location>
        <begin position="26"/>
        <end position="51"/>
    </location>
</feature>
<comment type="catalytic activity">
    <reaction evidence="1">
        <text>ATP + protein L-histidine = ADP + protein N-phospho-L-histidine.</text>
        <dbReference type="EC" id="2.7.13.3"/>
    </reaction>
</comment>
<accession>A0AA48KQC1</accession>
<keyword evidence="12" id="KW-0902">Two-component regulatory system</keyword>
<dbReference type="CDD" id="cd17546">
    <property type="entry name" value="REC_hyHK_CKI1_RcsC-like"/>
    <property type="match status" value="2"/>
</dbReference>
<dbReference type="FunFam" id="1.10.287.130:FF:000002">
    <property type="entry name" value="Two-component osmosensing histidine kinase"/>
    <property type="match status" value="1"/>
</dbReference>
<keyword evidence="10" id="KW-0067">ATP-binding</keyword>
<reference evidence="21" key="1">
    <citation type="submission" date="2023-01" db="EMBL/GenBank/DDBJ databases">
        <title>Complete genome sequence of Planctobacterium marinum strain Dej080120_11.</title>
        <authorList>
            <person name="Ueki S."/>
            <person name="Maruyama F."/>
        </authorList>
    </citation>
    <scope>NUCLEOTIDE SEQUENCE</scope>
    <source>
        <strain evidence="21">Dej080120_11</strain>
    </source>
</reference>
<dbReference type="Pfam" id="PF25487">
    <property type="entry name" value="ETR1_N"/>
    <property type="match status" value="1"/>
</dbReference>
<dbReference type="InterPro" id="IPR005467">
    <property type="entry name" value="His_kinase_dom"/>
</dbReference>
<dbReference type="Proteomes" id="UP001333710">
    <property type="component" value="Chromosome"/>
</dbReference>
<organism evidence="21 22">
    <name type="scientific">Planctobacterium marinum</name>
    <dbReference type="NCBI Taxonomy" id="1631968"/>
    <lineage>
        <taxon>Bacteria</taxon>
        <taxon>Pseudomonadati</taxon>
        <taxon>Pseudomonadota</taxon>
        <taxon>Gammaproteobacteria</taxon>
        <taxon>Alteromonadales</taxon>
        <taxon>Alteromonadaceae</taxon>
        <taxon>Planctobacterium</taxon>
    </lineage>
</organism>
<evidence type="ECO:0000259" key="18">
    <source>
        <dbReference type="PROSITE" id="PS50109"/>
    </source>
</evidence>
<evidence type="ECO:0000259" key="19">
    <source>
        <dbReference type="PROSITE" id="PS50110"/>
    </source>
</evidence>
<dbReference type="InterPro" id="IPR000014">
    <property type="entry name" value="PAS"/>
</dbReference>
<keyword evidence="4" id="KW-1003">Cell membrane</keyword>
<evidence type="ECO:0000256" key="12">
    <source>
        <dbReference type="ARBA" id="ARBA00023012"/>
    </source>
</evidence>
<evidence type="ECO:0000259" key="20">
    <source>
        <dbReference type="PROSITE" id="PS50112"/>
    </source>
</evidence>
<name>A0AA48KQC1_9ALTE</name>
<dbReference type="InterPro" id="IPR036097">
    <property type="entry name" value="HisK_dim/P_sf"/>
</dbReference>
<dbReference type="SMART" id="SM00387">
    <property type="entry name" value="HATPase_c"/>
    <property type="match status" value="1"/>
</dbReference>
<evidence type="ECO:0000256" key="2">
    <source>
        <dbReference type="ARBA" id="ARBA00004651"/>
    </source>
</evidence>
<dbReference type="InterPro" id="IPR004358">
    <property type="entry name" value="Sig_transdc_His_kin-like_C"/>
</dbReference>
<dbReference type="EC" id="2.7.13.3" evidence="3"/>
<feature type="modified residue" description="4-aspartylphosphate" evidence="16">
    <location>
        <position position="873"/>
    </location>
</feature>
<evidence type="ECO:0000256" key="3">
    <source>
        <dbReference type="ARBA" id="ARBA00012438"/>
    </source>
</evidence>
<keyword evidence="5 16" id="KW-0597">Phosphoprotein</keyword>
<protein>
    <recommendedName>
        <fullName evidence="15">Sensory/regulatory protein RpfC</fullName>
        <ecNumber evidence="3">2.7.13.3</ecNumber>
    </recommendedName>
</protein>
<dbReference type="PROSITE" id="PS50112">
    <property type="entry name" value="PAS"/>
    <property type="match status" value="2"/>
</dbReference>
<keyword evidence="11 17" id="KW-1133">Transmembrane helix</keyword>
<evidence type="ECO:0000256" key="11">
    <source>
        <dbReference type="ARBA" id="ARBA00022989"/>
    </source>
</evidence>
<dbReference type="SUPFAM" id="SSF55785">
    <property type="entry name" value="PYP-like sensor domain (PAS domain)"/>
    <property type="match status" value="2"/>
</dbReference>
<dbReference type="CDD" id="cd00130">
    <property type="entry name" value="PAS"/>
    <property type="match status" value="2"/>
</dbReference>
<dbReference type="PRINTS" id="PR00344">
    <property type="entry name" value="BCTRLSENSOR"/>
</dbReference>
<dbReference type="Gene3D" id="3.30.450.20">
    <property type="entry name" value="PAS domain"/>
    <property type="match status" value="2"/>
</dbReference>
<keyword evidence="6" id="KW-0808">Transferase</keyword>
<evidence type="ECO:0000256" key="8">
    <source>
        <dbReference type="ARBA" id="ARBA00022741"/>
    </source>
</evidence>
<dbReference type="SUPFAM" id="SSF55874">
    <property type="entry name" value="ATPase domain of HSP90 chaperone/DNA topoisomerase II/histidine kinase"/>
    <property type="match status" value="1"/>
</dbReference>
<dbReference type="PROSITE" id="PS50110">
    <property type="entry name" value="RESPONSE_REGULATORY"/>
    <property type="match status" value="2"/>
</dbReference>
<dbReference type="Pfam" id="PF00072">
    <property type="entry name" value="Response_reg"/>
    <property type="match status" value="2"/>
</dbReference>
<dbReference type="Gene3D" id="1.10.287.130">
    <property type="match status" value="1"/>
</dbReference>
<evidence type="ECO:0000256" key="15">
    <source>
        <dbReference type="ARBA" id="ARBA00068150"/>
    </source>
</evidence>
<dbReference type="InterPro" id="IPR003661">
    <property type="entry name" value="HisK_dim/P_dom"/>
</dbReference>
<dbReference type="InterPro" id="IPR036890">
    <property type="entry name" value="HATPase_C_sf"/>
</dbReference>
<comment type="subunit">
    <text evidence="14">At low DSF concentrations, interacts with RpfF.</text>
</comment>
<evidence type="ECO:0000256" key="4">
    <source>
        <dbReference type="ARBA" id="ARBA00022475"/>
    </source>
</evidence>
<dbReference type="SUPFAM" id="SSF47226">
    <property type="entry name" value="Histidine-containing phosphotransfer domain, HPT domain"/>
    <property type="match status" value="1"/>
</dbReference>
<evidence type="ECO:0000256" key="14">
    <source>
        <dbReference type="ARBA" id="ARBA00064003"/>
    </source>
</evidence>
<dbReference type="FunFam" id="3.30.565.10:FF:000010">
    <property type="entry name" value="Sensor histidine kinase RcsC"/>
    <property type="match status" value="1"/>
</dbReference>
<sequence length="1149" mass="128744">MNSPLENLFRVDFMPHGHCYLWKPEILWLNVLSDALIALSYFSIPVALYYFVWKREDLEFKGIFILFSLFIALCGITHLIGIVTVWNGAYGIHGMAKFATAVVSVMTAIQLCRMLPQALLIPSPREIKRVFEKANFEKEQRIKLEYQRKQDEILRQSTDAAHIGVLVVNDSGDILMANLAVCEMFGYRKEDLEGKPVSLLVGGVEAEKHDQLLASFFASPVLQYKMAPEREVMGVTKNGQQLPVEIVLNVGETGGQKVVYASVMDISERRRIELERAEKAQQLQMEKESFKSLFENLPDPCFVIDPKSSKIIKCNPAFEKMMNASSEQLIGLTKYDISPEFQEHVNKSSKDYYTKITEHLVPGESVQFEWKHNRMDGETFIASVSVSYVAIEGQEVFLSCWRDITELKQKEQELIEARNQAVEAEKTKSDFLANMSHEIRTPMNAILGLTQLISEMPLEKKASEYMEKVQNSSHSLLNVLNDILDFSKLEAGKLSIVNEPVDLEKVLSDVTGLFSLTAENKAIELVIDYPVAEPRWVYADSMRLTQVLNNLVGNAIKFTDSGYVKVSLNIEKMENDQLQARFCVEDTGIGIAHEKLDSLLSPFNQVDASINRRFGGTGLGLAISNHLLGLMGSHLEISSELGQGSCFCFSLCFKTCSSESSKERQLAGKRTLVVDDNEASRLALQRMLSSWGFPVELASSGEEALHLTATAESQNQPFELFLIDWKMPKMDGLELIKQIQSRLNSTESTQPTILLVTAFGRDFVQQSITEQRVDAVLDKPFLASTLHDALVQIQYQDSSLIAGNVSKQALDDDYQPTYEGAHVLVVEDNETNQLVAREFLAKFGIKAVVVCNGLEAVDYVKQNQKELDLILMDLQMPKMDGFEASKLIKADSRSTHIPIVAMSAAVLKSDREKVKAAGINGHIAKPVDIRELAQVLGTNLSSNAQSPSHTHQQAKALQSFEGSLPTGFDFNSALKRLGGDIKLLHKMAESTLVVHKDATAKLTDLFESEDKQSLRSYCHTLKSVLSGLGAQDIADVAGTIEMSDELLNSREFSRFVTQLDEHLLALRNWLDQQSPRVPEVKFSEELLAEGIKNLAEKIQARRIINEDEIVHFLKLVSAQWNAQQQEEFKTAIIRFDYDLAMQKINALNL</sequence>
<evidence type="ECO:0000313" key="22">
    <source>
        <dbReference type="Proteomes" id="UP001333710"/>
    </source>
</evidence>
<feature type="domain" description="Response regulatory" evidence="19">
    <location>
        <begin position="822"/>
        <end position="940"/>
    </location>
</feature>
<evidence type="ECO:0000256" key="7">
    <source>
        <dbReference type="ARBA" id="ARBA00022692"/>
    </source>
</evidence>
<evidence type="ECO:0000256" key="6">
    <source>
        <dbReference type="ARBA" id="ARBA00022679"/>
    </source>
</evidence>
<dbReference type="CDD" id="cd16922">
    <property type="entry name" value="HATPase_EvgS-ArcB-TorS-like"/>
    <property type="match status" value="1"/>
</dbReference>
<dbReference type="PANTHER" id="PTHR45339:SF1">
    <property type="entry name" value="HYBRID SIGNAL TRANSDUCTION HISTIDINE KINASE J"/>
    <property type="match status" value="1"/>
</dbReference>
<dbReference type="InterPro" id="IPR001789">
    <property type="entry name" value="Sig_transdc_resp-reg_receiver"/>
</dbReference>